<reference evidence="2" key="1">
    <citation type="journal article" date="2023" name="G3 (Bethesda)">
        <title>Genome assembly and association tests identify interacting loci associated with vigor, precocity, and sex in interspecific pistachio rootstocks.</title>
        <authorList>
            <person name="Palmer W."/>
            <person name="Jacygrad E."/>
            <person name="Sagayaradj S."/>
            <person name="Cavanaugh K."/>
            <person name="Han R."/>
            <person name="Bertier L."/>
            <person name="Beede B."/>
            <person name="Kafkas S."/>
            <person name="Golino D."/>
            <person name="Preece J."/>
            <person name="Michelmore R."/>
        </authorList>
    </citation>
    <scope>NUCLEOTIDE SEQUENCE [LARGE SCALE GENOMIC DNA]</scope>
</reference>
<comment type="caution">
    <text evidence="1">The sequence shown here is derived from an EMBL/GenBank/DDBJ whole genome shotgun (WGS) entry which is preliminary data.</text>
</comment>
<protein>
    <submittedName>
        <fullName evidence="1">Uncharacterized protein</fullName>
    </submittedName>
</protein>
<gene>
    <name evidence="1" type="ORF">Pint_21905</name>
</gene>
<dbReference type="Proteomes" id="UP001163603">
    <property type="component" value="Chromosome 13"/>
</dbReference>
<sequence length="287" mass="31956">MAGSVLSRFIILAPKTRFHFPFSFSNQNPITSFPFPLIQRFLSSSSDQPIAKKNINTKVNFSLSSDSEQDDDDYGTTKTIEKTNLPPPYDPFNKKPAIEEPEDPKNLQEIFHKMRTEGLVNNAVKMFDALSKDGLTHQALELFSQIKDKGHMPDVVAHTAVVEAYMNAGQSKEGVKVFLRMLACGVAPNAYTYSVLVKGLAADAKLDDAQKYLMEMMAKGMRPNAGTYTAVFEAFVEEQKVEEAKELLEQMKSKGFVADEKAVKEALNNKRGPAFRGVMEILFGKVV</sequence>
<name>A0ACC0XEJ7_9ROSI</name>
<evidence type="ECO:0000313" key="1">
    <source>
        <dbReference type="EMBL" id="KAJ0014914.1"/>
    </source>
</evidence>
<keyword evidence="2" id="KW-1185">Reference proteome</keyword>
<organism evidence="1 2">
    <name type="scientific">Pistacia integerrima</name>
    <dbReference type="NCBI Taxonomy" id="434235"/>
    <lineage>
        <taxon>Eukaryota</taxon>
        <taxon>Viridiplantae</taxon>
        <taxon>Streptophyta</taxon>
        <taxon>Embryophyta</taxon>
        <taxon>Tracheophyta</taxon>
        <taxon>Spermatophyta</taxon>
        <taxon>Magnoliopsida</taxon>
        <taxon>eudicotyledons</taxon>
        <taxon>Gunneridae</taxon>
        <taxon>Pentapetalae</taxon>
        <taxon>rosids</taxon>
        <taxon>malvids</taxon>
        <taxon>Sapindales</taxon>
        <taxon>Anacardiaceae</taxon>
        <taxon>Pistacia</taxon>
    </lineage>
</organism>
<dbReference type="EMBL" id="CM047748">
    <property type="protein sequence ID" value="KAJ0014914.1"/>
    <property type="molecule type" value="Genomic_DNA"/>
</dbReference>
<proteinExistence type="predicted"/>
<accession>A0ACC0XEJ7</accession>
<evidence type="ECO:0000313" key="2">
    <source>
        <dbReference type="Proteomes" id="UP001163603"/>
    </source>
</evidence>